<sequence length="224" mass="24136">MSTMRLWKRHATENARRPHGIVVEQPPAGGMLAVPGKALTFVRAPAGRLRFHEDIGHDAAPVPLHRHLWQTERFTVLYGRLTLTCDGTSIDMNAGDSLDVPPLTLHSYAPAVTDGPAGSVLIEVEMWPALRAGQFFETIYALTREGGLPPRDIRDVLRLLALSHAHGFMIGGPPVALMRIASAVGAAIAALFRIDHWSPQFAARPPAAAPAPPIYLPGYSDAGP</sequence>
<reference evidence="2 3" key="1">
    <citation type="submission" date="2019-01" db="EMBL/GenBank/DDBJ databases">
        <authorList>
            <person name="Chen W.-M."/>
        </authorList>
    </citation>
    <scope>NUCLEOTIDE SEQUENCE [LARGE SCALE GENOMIC DNA]</scope>
    <source>
        <strain evidence="2 3">TLA-22</strain>
    </source>
</reference>
<dbReference type="InterPro" id="IPR013096">
    <property type="entry name" value="Cupin_2"/>
</dbReference>
<evidence type="ECO:0000259" key="1">
    <source>
        <dbReference type="Pfam" id="PF07883"/>
    </source>
</evidence>
<dbReference type="Pfam" id="PF07883">
    <property type="entry name" value="Cupin_2"/>
    <property type="match status" value="1"/>
</dbReference>
<protein>
    <submittedName>
        <fullName evidence="2">Cupin domain-containing protein</fullName>
    </submittedName>
</protein>
<dbReference type="InterPro" id="IPR014710">
    <property type="entry name" value="RmlC-like_jellyroll"/>
</dbReference>
<accession>A0A437J554</accession>
<dbReference type="PANTHER" id="PTHR36440">
    <property type="entry name" value="PUTATIVE (AFU_ORTHOLOGUE AFUA_8G07350)-RELATED"/>
    <property type="match status" value="1"/>
</dbReference>
<proteinExistence type="predicted"/>
<feature type="domain" description="Cupin type-2" evidence="1">
    <location>
        <begin position="62"/>
        <end position="116"/>
    </location>
</feature>
<gene>
    <name evidence="2" type="ORF">ENE74_13550</name>
</gene>
<dbReference type="PANTHER" id="PTHR36440:SF1">
    <property type="entry name" value="PUTATIVE (AFU_ORTHOLOGUE AFUA_8G07350)-RELATED"/>
    <property type="match status" value="1"/>
</dbReference>
<dbReference type="Proteomes" id="UP000282977">
    <property type="component" value="Unassembled WGS sequence"/>
</dbReference>
<dbReference type="InterPro" id="IPR053146">
    <property type="entry name" value="QDO-like"/>
</dbReference>
<dbReference type="SUPFAM" id="SSF51182">
    <property type="entry name" value="RmlC-like cupins"/>
    <property type="match status" value="1"/>
</dbReference>
<dbReference type="OrthoDB" id="9791637at2"/>
<comment type="caution">
    <text evidence="2">The sequence shown here is derived from an EMBL/GenBank/DDBJ whole genome shotgun (WGS) entry which is preliminary data.</text>
</comment>
<evidence type="ECO:0000313" key="3">
    <source>
        <dbReference type="Proteomes" id="UP000282977"/>
    </source>
</evidence>
<keyword evidence="3" id="KW-1185">Reference proteome</keyword>
<evidence type="ECO:0000313" key="2">
    <source>
        <dbReference type="EMBL" id="RVT39774.1"/>
    </source>
</evidence>
<organism evidence="2 3">
    <name type="scientific">Sphingobium algorifonticola</name>
    <dbReference type="NCBI Taxonomy" id="2008318"/>
    <lineage>
        <taxon>Bacteria</taxon>
        <taxon>Pseudomonadati</taxon>
        <taxon>Pseudomonadota</taxon>
        <taxon>Alphaproteobacteria</taxon>
        <taxon>Sphingomonadales</taxon>
        <taxon>Sphingomonadaceae</taxon>
        <taxon>Sphingobium</taxon>
    </lineage>
</organism>
<dbReference type="RefSeq" id="WP_127691474.1">
    <property type="nucleotide sequence ID" value="NZ_RZUL01000005.1"/>
</dbReference>
<dbReference type="InterPro" id="IPR011051">
    <property type="entry name" value="RmlC_Cupin_sf"/>
</dbReference>
<dbReference type="Gene3D" id="2.60.120.10">
    <property type="entry name" value="Jelly Rolls"/>
    <property type="match status" value="1"/>
</dbReference>
<name>A0A437J554_9SPHN</name>
<dbReference type="EMBL" id="RZUL01000005">
    <property type="protein sequence ID" value="RVT39774.1"/>
    <property type="molecule type" value="Genomic_DNA"/>
</dbReference>
<dbReference type="AlphaFoldDB" id="A0A437J554"/>